<feature type="region of interest" description="Disordered" evidence="1">
    <location>
        <begin position="262"/>
        <end position="360"/>
    </location>
</feature>
<evidence type="ECO:0000313" key="2">
    <source>
        <dbReference type="EMBL" id="EOH78436.1"/>
    </source>
</evidence>
<organism evidence="2 4">
    <name type="scientific">Enterococcus malodoratus ATCC 43197</name>
    <dbReference type="NCBI Taxonomy" id="1158601"/>
    <lineage>
        <taxon>Bacteria</taxon>
        <taxon>Bacillati</taxon>
        <taxon>Bacillota</taxon>
        <taxon>Bacilli</taxon>
        <taxon>Lactobacillales</taxon>
        <taxon>Enterococcaceae</taxon>
        <taxon>Enterococcus</taxon>
    </lineage>
</organism>
<dbReference type="PATRIC" id="fig|1158601.3.peg.1712"/>
<proteinExistence type="predicted"/>
<dbReference type="eggNOG" id="ENOG50304XN">
    <property type="taxonomic scope" value="Bacteria"/>
</dbReference>
<name>R2RCW0_9ENTE</name>
<reference evidence="2 4" key="1">
    <citation type="submission" date="2013-02" db="EMBL/GenBank/DDBJ databases">
        <title>The Genome Sequence of Enterococcus malodoratus ATCC_43197.</title>
        <authorList>
            <consortium name="The Broad Institute Genome Sequencing Platform"/>
            <consortium name="The Broad Institute Genome Sequencing Center for Infectious Disease"/>
            <person name="Earl A.M."/>
            <person name="Gilmore M.S."/>
            <person name="Lebreton F."/>
            <person name="Walker B."/>
            <person name="Young S.K."/>
            <person name="Zeng Q."/>
            <person name="Gargeya S."/>
            <person name="Fitzgerald M."/>
            <person name="Haas B."/>
            <person name="Abouelleil A."/>
            <person name="Alvarado L."/>
            <person name="Arachchi H.M."/>
            <person name="Berlin A.M."/>
            <person name="Chapman S.B."/>
            <person name="Dewar J."/>
            <person name="Goldberg J."/>
            <person name="Griggs A."/>
            <person name="Gujja S."/>
            <person name="Hansen M."/>
            <person name="Howarth C."/>
            <person name="Imamovic A."/>
            <person name="Larimer J."/>
            <person name="McCowan C."/>
            <person name="Murphy C."/>
            <person name="Neiman D."/>
            <person name="Pearson M."/>
            <person name="Priest M."/>
            <person name="Roberts A."/>
            <person name="Saif S."/>
            <person name="Shea T."/>
            <person name="Sisk P."/>
            <person name="Sykes S."/>
            <person name="Wortman J."/>
            <person name="Nusbaum C."/>
            <person name="Birren B."/>
        </authorList>
    </citation>
    <scope>NUCLEOTIDE SEQUENCE [LARGE SCALE GENOMIC DNA]</scope>
    <source>
        <strain evidence="2 4">ATCC 43197</strain>
    </source>
</reference>
<dbReference type="GeneID" id="79785734"/>
<dbReference type="OrthoDB" id="2194782at2"/>
<dbReference type="Proteomes" id="UP000013783">
    <property type="component" value="Unassembled WGS sequence"/>
</dbReference>
<dbReference type="AlphaFoldDB" id="R2RCW0"/>
<reference evidence="3 5" key="2">
    <citation type="submission" date="2013-03" db="EMBL/GenBank/DDBJ databases">
        <title>The Genome Sequence of Enterococcus malodoratus ATCC_43197 (PacBio/Illumina hybrid assembly).</title>
        <authorList>
            <consortium name="The Broad Institute Genomics Platform"/>
            <consortium name="The Broad Institute Genome Sequencing Center for Infectious Disease"/>
            <person name="Earl A."/>
            <person name="Russ C."/>
            <person name="Gilmore M."/>
            <person name="Surin D."/>
            <person name="Walker B."/>
            <person name="Young S."/>
            <person name="Zeng Q."/>
            <person name="Gargeya S."/>
            <person name="Fitzgerald M."/>
            <person name="Haas B."/>
            <person name="Abouelleil A."/>
            <person name="Allen A.W."/>
            <person name="Alvarado L."/>
            <person name="Arachchi H.M."/>
            <person name="Berlin A.M."/>
            <person name="Chapman S.B."/>
            <person name="Gainer-Dewar J."/>
            <person name="Goldberg J."/>
            <person name="Griggs A."/>
            <person name="Gujja S."/>
            <person name="Hansen M."/>
            <person name="Howarth C."/>
            <person name="Imamovic A."/>
            <person name="Ireland A."/>
            <person name="Larimer J."/>
            <person name="McCowan C."/>
            <person name="Murphy C."/>
            <person name="Pearson M."/>
            <person name="Poon T.W."/>
            <person name="Priest M."/>
            <person name="Roberts A."/>
            <person name="Saif S."/>
            <person name="Shea T."/>
            <person name="Sisk P."/>
            <person name="Sykes S."/>
            <person name="Wortman J."/>
            <person name="Nusbaum C."/>
            <person name="Birren B."/>
        </authorList>
    </citation>
    <scope>NUCLEOTIDE SEQUENCE [LARGE SCALE GENOMIC DNA]</scope>
    <source>
        <strain evidence="3 5">ATCC 43197</strain>
    </source>
</reference>
<feature type="compositionally biased region" description="Polar residues" evidence="1">
    <location>
        <begin position="267"/>
        <end position="294"/>
    </location>
</feature>
<accession>R2RCW0</accession>
<dbReference type="EMBL" id="ASWA01000004">
    <property type="protein sequence ID" value="EOT64476.1"/>
    <property type="molecule type" value="Genomic_DNA"/>
</dbReference>
<comment type="caution">
    <text evidence="2">The sequence shown here is derived from an EMBL/GenBank/DDBJ whole genome shotgun (WGS) entry which is preliminary data.</text>
</comment>
<evidence type="ECO:0000313" key="5">
    <source>
        <dbReference type="Proteomes" id="UP000014148"/>
    </source>
</evidence>
<gene>
    <name evidence="3" type="ORF">I585_03675</name>
    <name evidence="2" type="ORF">UAI_01746</name>
</gene>
<keyword evidence="5" id="KW-1185">Reference proteome</keyword>
<dbReference type="STRING" id="71451.RV07_GL000875"/>
<evidence type="ECO:0000256" key="1">
    <source>
        <dbReference type="SAM" id="MobiDB-lite"/>
    </source>
</evidence>
<evidence type="ECO:0000313" key="3">
    <source>
        <dbReference type="EMBL" id="EOT64476.1"/>
    </source>
</evidence>
<dbReference type="Proteomes" id="UP000014148">
    <property type="component" value="Unassembled WGS sequence"/>
</dbReference>
<feature type="compositionally biased region" description="Basic and acidic residues" evidence="1">
    <location>
        <begin position="335"/>
        <end position="344"/>
    </location>
</feature>
<evidence type="ECO:0000313" key="4">
    <source>
        <dbReference type="Proteomes" id="UP000013783"/>
    </source>
</evidence>
<dbReference type="EMBL" id="AJAK01000012">
    <property type="protein sequence ID" value="EOH78436.1"/>
    <property type="molecule type" value="Genomic_DNA"/>
</dbReference>
<feature type="compositionally biased region" description="Basic residues" evidence="1">
    <location>
        <begin position="345"/>
        <end position="360"/>
    </location>
</feature>
<dbReference type="RefSeq" id="WP_010740588.1">
    <property type="nucleotide sequence ID" value="NZ_KB946250.1"/>
</dbReference>
<feature type="region of interest" description="Disordered" evidence="1">
    <location>
        <begin position="207"/>
        <end position="228"/>
    </location>
</feature>
<protein>
    <submittedName>
        <fullName evidence="2">Uncharacterized protein</fullName>
    </submittedName>
</protein>
<sequence length="360" mass="41014">MPKILTQITLFTMGKTNLEKRILKAQTETPDPDIIVQYLVAVLIRQCLCVSDFAGICSDLIREIFLFAEPTEVMRKFCPLFRHAFKSGKEWDQVLKRLYKNTKQYHRYNNRLGESKRYLREKTTPVEELEGQQYKIVSTFEDAIGKVHTWSLRDADPKSSAIKIDSVLELMSTLTIFEKDDVRRFVKVVNSEIDNCTRDIKIRNGEIVENTDPVDEGQPGTGMSPEADLDDLSEEEKLELVKYLLPEGIVLTDTRMEELKDDVSAKKVSSNSTPEQSITATAPKAESTSGSTASAVKEPPKTEAKKPAVQKPMALSAAKKRPYVNYQKPKSKKQKEREYEESLLKKTKKGKSDSRKRKKK</sequence>